<dbReference type="CDD" id="cd02440">
    <property type="entry name" value="AdoMet_MTases"/>
    <property type="match status" value="1"/>
</dbReference>
<organism evidence="2 3">
    <name type="scientific">Clostridium cylindrosporum DSM 605</name>
    <dbReference type="NCBI Taxonomy" id="1121307"/>
    <lineage>
        <taxon>Bacteria</taxon>
        <taxon>Bacillati</taxon>
        <taxon>Bacillota</taxon>
        <taxon>Clostridia</taxon>
        <taxon>Eubacteriales</taxon>
        <taxon>Clostridiaceae</taxon>
        <taxon>Clostridium</taxon>
    </lineage>
</organism>
<dbReference type="GO" id="GO:0008168">
    <property type="term" value="F:methyltransferase activity"/>
    <property type="evidence" value="ECO:0007669"/>
    <property type="project" value="UniProtKB-KW"/>
</dbReference>
<evidence type="ECO:0000313" key="2">
    <source>
        <dbReference type="EMBL" id="KMT21875.1"/>
    </source>
</evidence>
<comment type="caution">
    <text evidence="2">The sequence shown here is derived from an EMBL/GenBank/DDBJ whole genome shotgun (WGS) entry which is preliminary data.</text>
</comment>
<evidence type="ECO:0000313" key="3">
    <source>
        <dbReference type="Proteomes" id="UP000036756"/>
    </source>
</evidence>
<dbReference type="Proteomes" id="UP000036756">
    <property type="component" value="Unassembled WGS sequence"/>
</dbReference>
<dbReference type="AlphaFoldDB" id="A0A0J8D731"/>
<reference evidence="2 3" key="1">
    <citation type="submission" date="2015-06" db="EMBL/GenBank/DDBJ databases">
        <title>Draft genome sequence of the purine-degrading Clostridium cylindrosporum HC-1 (DSM 605).</title>
        <authorList>
            <person name="Poehlein A."/>
            <person name="Schiel-Bengelsdorf B."/>
            <person name="Bengelsdorf F."/>
            <person name="Daniel R."/>
            <person name="Duerre P."/>
        </authorList>
    </citation>
    <scope>NUCLEOTIDE SEQUENCE [LARGE SCALE GENOMIC DNA]</scope>
    <source>
        <strain evidence="2 3">DSM 605</strain>
    </source>
</reference>
<dbReference type="SUPFAM" id="SSF53335">
    <property type="entry name" value="S-adenosyl-L-methionine-dependent methyltransferases"/>
    <property type="match status" value="1"/>
</dbReference>
<keyword evidence="3" id="KW-1185">Reference proteome</keyword>
<dbReference type="Gene3D" id="3.40.50.150">
    <property type="entry name" value="Vaccinia Virus protein VP39"/>
    <property type="match status" value="1"/>
</dbReference>
<dbReference type="InterPro" id="IPR015985">
    <property type="entry name" value="TehB-like_dom"/>
</dbReference>
<dbReference type="PATRIC" id="fig|1121307.3.peg.1498"/>
<protein>
    <submittedName>
        <fullName evidence="2">Tellurite methyltransferase TehB</fullName>
    </submittedName>
</protein>
<proteinExistence type="predicted"/>
<sequence>MESIKKWDDKYRNKGDNLKEPEGFVVDNVDNLLKGSLLDLASGDGRNSIFLAKKGFDVTAADFSIEALKRLERFSKSENASLKTALLDLSLKENLLFLGKFDNILISKYKIDDFLIPTIEGMLNPGGRLIYCTFNMNHHRENGFNKEYCLEENELKNKVSLSLLKYESLESKDNYIDGYIFIK</sequence>
<gene>
    <name evidence="2" type="primary">tehB</name>
    <name evidence="2" type="ORF">CLCY_3c01460</name>
</gene>
<dbReference type="GO" id="GO:0032259">
    <property type="term" value="P:methylation"/>
    <property type="evidence" value="ECO:0007669"/>
    <property type="project" value="UniProtKB-KW"/>
</dbReference>
<dbReference type="EMBL" id="LFVU01000026">
    <property type="protein sequence ID" value="KMT21875.1"/>
    <property type="molecule type" value="Genomic_DNA"/>
</dbReference>
<dbReference type="OrthoDB" id="9804312at2"/>
<dbReference type="RefSeq" id="WP_048570524.1">
    <property type="nucleotide sequence ID" value="NZ_LFVU01000026.1"/>
</dbReference>
<keyword evidence="2" id="KW-0808">Transferase</keyword>
<keyword evidence="2" id="KW-0489">Methyltransferase</keyword>
<feature type="domain" description="Tellurite resistance methyltransferase TehB-like" evidence="1">
    <location>
        <begin position="9"/>
        <end position="157"/>
    </location>
</feature>
<evidence type="ECO:0000259" key="1">
    <source>
        <dbReference type="Pfam" id="PF03848"/>
    </source>
</evidence>
<dbReference type="InterPro" id="IPR029063">
    <property type="entry name" value="SAM-dependent_MTases_sf"/>
</dbReference>
<dbReference type="STRING" id="1121307.CLCY_3c01460"/>
<dbReference type="Pfam" id="PF03848">
    <property type="entry name" value="TehB"/>
    <property type="match status" value="1"/>
</dbReference>
<accession>A0A0J8D731</accession>
<name>A0A0J8D731_CLOCY</name>